<dbReference type="EMBL" id="KV425615">
    <property type="protein sequence ID" value="KZT20747.1"/>
    <property type="molecule type" value="Genomic_DNA"/>
</dbReference>
<evidence type="ECO:0000313" key="1">
    <source>
        <dbReference type="EMBL" id="KZT20747.1"/>
    </source>
</evidence>
<sequence length="74" mass="8337">MVTLARFFEGYIVAFATRNSNLKLPESRARPRSILMILILLHCFLTVETRDEREWKALGESDAPGVSLSALRGT</sequence>
<evidence type="ECO:0000313" key="2">
    <source>
        <dbReference type="Proteomes" id="UP000076761"/>
    </source>
</evidence>
<keyword evidence="2" id="KW-1185">Reference proteome</keyword>
<dbReference type="AlphaFoldDB" id="A0A165PA97"/>
<organism evidence="1 2">
    <name type="scientific">Neolentinus lepideus HHB14362 ss-1</name>
    <dbReference type="NCBI Taxonomy" id="1314782"/>
    <lineage>
        <taxon>Eukaryota</taxon>
        <taxon>Fungi</taxon>
        <taxon>Dikarya</taxon>
        <taxon>Basidiomycota</taxon>
        <taxon>Agaricomycotina</taxon>
        <taxon>Agaricomycetes</taxon>
        <taxon>Gloeophyllales</taxon>
        <taxon>Gloeophyllaceae</taxon>
        <taxon>Neolentinus</taxon>
    </lineage>
</organism>
<reference evidence="1 2" key="1">
    <citation type="journal article" date="2016" name="Mol. Biol. Evol.">
        <title>Comparative Genomics of Early-Diverging Mushroom-Forming Fungi Provides Insights into the Origins of Lignocellulose Decay Capabilities.</title>
        <authorList>
            <person name="Nagy L.G."/>
            <person name="Riley R."/>
            <person name="Tritt A."/>
            <person name="Adam C."/>
            <person name="Daum C."/>
            <person name="Floudas D."/>
            <person name="Sun H."/>
            <person name="Yadav J.S."/>
            <person name="Pangilinan J."/>
            <person name="Larsson K.H."/>
            <person name="Matsuura K."/>
            <person name="Barry K."/>
            <person name="Labutti K."/>
            <person name="Kuo R."/>
            <person name="Ohm R.A."/>
            <person name="Bhattacharya S.S."/>
            <person name="Shirouzu T."/>
            <person name="Yoshinaga Y."/>
            <person name="Martin F.M."/>
            <person name="Grigoriev I.V."/>
            <person name="Hibbett D.S."/>
        </authorList>
    </citation>
    <scope>NUCLEOTIDE SEQUENCE [LARGE SCALE GENOMIC DNA]</scope>
    <source>
        <strain evidence="1 2">HHB14362 ss-1</strain>
    </source>
</reference>
<dbReference type="InParanoid" id="A0A165PA97"/>
<accession>A0A165PA97</accession>
<dbReference type="Proteomes" id="UP000076761">
    <property type="component" value="Unassembled WGS sequence"/>
</dbReference>
<proteinExistence type="predicted"/>
<protein>
    <submittedName>
        <fullName evidence="1">Uncharacterized protein</fullName>
    </submittedName>
</protein>
<name>A0A165PA97_9AGAM</name>
<gene>
    <name evidence="1" type="ORF">NEOLEDRAFT_1140271</name>
</gene>